<accession>A0A0H2X5E1</accession>
<dbReference type="GO" id="GO:0009279">
    <property type="term" value="C:cell outer membrane"/>
    <property type="evidence" value="ECO:0007669"/>
    <property type="project" value="UniProtKB-SubCell"/>
</dbReference>
<keyword evidence="6" id="KW-0449">Lipoprotein</keyword>
<dbReference type="AlphaFoldDB" id="A0A0H2X5E1"/>
<dbReference type="InterPro" id="IPR032831">
    <property type="entry name" value="LptM_cons"/>
</dbReference>
<dbReference type="EMBL" id="CP000050">
    <property type="protein sequence ID" value="AAY47740.1"/>
    <property type="molecule type" value="Genomic_DNA"/>
</dbReference>
<evidence type="ECO:0008006" key="10">
    <source>
        <dbReference type="Google" id="ProtNLM"/>
    </source>
</evidence>
<feature type="region of interest" description="Disordered" evidence="7">
    <location>
        <begin position="27"/>
        <end position="88"/>
    </location>
</feature>
<gene>
    <name evidence="8" type="ordered locus">XC_0661</name>
</gene>
<proteinExistence type="predicted"/>
<evidence type="ECO:0000256" key="6">
    <source>
        <dbReference type="ARBA" id="ARBA00023288"/>
    </source>
</evidence>
<dbReference type="Proteomes" id="UP000000420">
    <property type="component" value="Chromosome"/>
</dbReference>
<evidence type="ECO:0000256" key="2">
    <source>
        <dbReference type="ARBA" id="ARBA00022729"/>
    </source>
</evidence>
<protein>
    <recommendedName>
        <fullName evidence="10">Sugar transporter</fullName>
    </recommendedName>
</protein>
<keyword evidence="5" id="KW-0998">Cell outer membrane</keyword>
<evidence type="ECO:0000313" key="8">
    <source>
        <dbReference type="EMBL" id="AAY47740.1"/>
    </source>
</evidence>
<dbReference type="RefSeq" id="WP_011038592.1">
    <property type="nucleotide sequence ID" value="NC_007086.1"/>
</dbReference>
<reference evidence="8 9" key="1">
    <citation type="journal article" date="2005" name="Genome Res.">
        <title>Comparative and functional genomic analyses of the pathogenicity of phytopathogen Xanthomonas campestris pv. campestris.</title>
        <authorList>
            <person name="Qian W."/>
            <person name="Jia Y."/>
            <person name="Ren S.X."/>
            <person name="He Y.Q."/>
            <person name="Feng J.X."/>
            <person name="Lu L.F."/>
            <person name="Sun Q."/>
            <person name="Ying G."/>
            <person name="Tang D.J."/>
            <person name="Tang H."/>
            <person name="Wu W."/>
            <person name="Hao P."/>
            <person name="Wang L."/>
            <person name="Jiang B.L."/>
            <person name="Zeng S."/>
            <person name="Gu W.Y."/>
            <person name="Lu G."/>
            <person name="Rong L."/>
            <person name="Tian Y."/>
            <person name="Yao Z."/>
            <person name="Fu G."/>
            <person name="Chen B."/>
            <person name="Fang R."/>
            <person name="Qiang B."/>
            <person name="Chen Z."/>
            <person name="Zhao G.P."/>
            <person name="Tang J.L."/>
            <person name="He C."/>
        </authorList>
    </citation>
    <scope>NUCLEOTIDE SEQUENCE [LARGE SCALE GENOMIC DNA]</scope>
    <source>
        <strain evidence="8 9">8004</strain>
    </source>
</reference>
<dbReference type="KEGG" id="xcb:XC_0661"/>
<evidence type="ECO:0000313" key="9">
    <source>
        <dbReference type="Proteomes" id="UP000000420"/>
    </source>
</evidence>
<evidence type="ECO:0000256" key="5">
    <source>
        <dbReference type="ARBA" id="ARBA00023237"/>
    </source>
</evidence>
<dbReference type="Pfam" id="PF13627">
    <property type="entry name" value="LptM_cons"/>
    <property type="match status" value="1"/>
</dbReference>
<name>A0A0H2X5E1_XANC8</name>
<dbReference type="HOGENOM" id="CLU_185299_0_0_6"/>
<dbReference type="PROSITE" id="PS51257">
    <property type="entry name" value="PROKAR_LIPOPROTEIN"/>
    <property type="match status" value="1"/>
</dbReference>
<evidence type="ECO:0000256" key="7">
    <source>
        <dbReference type="SAM" id="MobiDB-lite"/>
    </source>
</evidence>
<organism evidence="8 9">
    <name type="scientific">Xanthomonas campestris pv. campestris (strain 8004)</name>
    <dbReference type="NCBI Taxonomy" id="314565"/>
    <lineage>
        <taxon>Bacteria</taxon>
        <taxon>Pseudomonadati</taxon>
        <taxon>Pseudomonadota</taxon>
        <taxon>Gammaproteobacteria</taxon>
        <taxon>Lysobacterales</taxon>
        <taxon>Lysobacteraceae</taxon>
        <taxon>Xanthomonas</taxon>
    </lineage>
</organism>
<sequence length="88" mass="9032">MSIMSRPSVRLALVGATLVLLAACGNKGPLVMPQKPVPVEAQPVLQPPDAPQPLDESQTPAPVPADSTTQPAPTTPTTDQPASSGNER</sequence>
<evidence type="ECO:0000256" key="4">
    <source>
        <dbReference type="ARBA" id="ARBA00023139"/>
    </source>
</evidence>
<evidence type="ECO:0000256" key="3">
    <source>
        <dbReference type="ARBA" id="ARBA00023136"/>
    </source>
</evidence>
<keyword evidence="4" id="KW-0564">Palmitate</keyword>
<evidence type="ECO:0000256" key="1">
    <source>
        <dbReference type="ARBA" id="ARBA00004459"/>
    </source>
</evidence>
<feature type="compositionally biased region" description="Low complexity" evidence="7">
    <location>
        <begin position="64"/>
        <end position="88"/>
    </location>
</feature>
<keyword evidence="2" id="KW-0732">Signal</keyword>
<comment type="subcellular location">
    <subcellularLocation>
        <location evidence="1">Cell outer membrane</location>
        <topology evidence="1">Lipid-anchor</topology>
    </subcellularLocation>
</comment>
<keyword evidence="3" id="KW-0472">Membrane</keyword>
<dbReference type="NCBIfam" id="NF047847">
    <property type="entry name" value="SS_mature_LptM"/>
    <property type="match status" value="1"/>
</dbReference>